<dbReference type="GO" id="GO:0005829">
    <property type="term" value="C:cytosol"/>
    <property type="evidence" value="ECO:0007669"/>
    <property type="project" value="TreeGrafter"/>
</dbReference>
<dbReference type="PANTHER" id="PTHR42753:SF2">
    <property type="entry name" value="PROLINE--TRNA LIGASE"/>
    <property type="match status" value="1"/>
</dbReference>
<dbReference type="InterPro" id="IPR036621">
    <property type="entry name" value="Anticodon-bd_dom_sf"/>
</dbReference>
<dbReference type="InterPro" id="IPR050062">
    <property type="entry name" value="Pro-tRNA_synthetase"/>
</dbReference>
<dbReference type="PANTHER" id="PTHR42753">
    <property type="entry name" value="MITOCHONDRIAL RIBOSOME PROTEIN L39/PROLYL-TRNA LIGASE FAMILY MEMBER"/>
    <property type="match status" value="1"/>
</dbReference>
<dbReference type="InterPro" id="IPR004154">
    <property type="entry name" value="Anticodon-bd"/>
</dbReference>
<dbReference type="InterPro" id="IPR045864">
    <property type="entry name" value="aa-tRNA-synth_II/BPL/LPL"/>
</dbReference>
<reference evidence="3" key="1">
    <citation type="journal article" date="2014" name="Front. Microbiol.">
        <title>High frequency of phylogenetically diverse reductive dehalogenase-homologous genes in deep subseafloor sedimentary metagenomes.</title>
        <authorList>
            <person name="Kawai M."/>
            <person name="Futagami T."/>
            <person name="Toyoda A."/>
            <person name="Takaki Y."/>
            <person name="Nishi S."/>
            <person name="Hori S."/>
            <person name="Arai W."/>
            <person name="Tsubouchi T."/>
            <person name="Morono Y."/>
            <person name="Uchiyama I."/>
            <person name="Ito T."/>
            <person name="Fujiyama A."/>
            <person name="Inagaki F."/>
            <person name="Takami H."/>
        </authorList>
    </citation>
    <scope>NUCLEOTIDE SEQUENCE</scope>
    <source>
        <strain evidence="3">Expedition CK06-06</strain>
    </source>
</reference>
<dbReference type="GO" id="GO:0005524">
    <property type="term" value="F:ATP binding"/>
    <property type="evidence" value="ECO:0007669"/>
    <property type="project" value="InterPro"/>
</dbReference>
<dbReference type="SUPFAM" id="SSF55681">
    <property type="entry name" value="Class II aaRS and biotin synthetases"/>
    <property type="match status" value="1"/>
</dbReference>
<dbReference type="InterPro" id="IPR002314">
    <property type="entry name" value="aa-tRNA-synt_IIb"/>
</dbReference>
<dbReference type="Gene3D" id="3.30.930.10">
    <property type="entry name" value="Bira Bifunctional Protein, Domain 2"/>
    <property type="match status" value="1"/>
</dbReference>
<comment type="caution">
    <text evidence="3">The sequence shown here is derived from an EMBL/GenBank/DDBJ whole genome shotgun (WGS) entry which is preliminary data.</text>
</comment>
<evidence type="ECO:0008006" key="4">
    <source>
        <dbReference type="Google" id="ProtNLM"/>
    </source>
</evidence>
<sequence length="199" mass="22178">DLSIDRYADLAYVTEKEKCARCDKGTLKLRKGIEVGQIFKLGTKYSKPMNLTFLNVKGEQIPVTMGCYGIGLGRTAAAAIEQNHDEDGIIWPIEIAPYKVAILCLDTSNSEAVERAVKLHDQLEEKGIDVILDDRDERPGVKFKDCDLIGFPVRVIISAKGLKKGLVEVKKRIEADSEKIPADKAFSYIQDCVKSLYKK</sequence>
<dbReference type="InterPro" id="IPR044140">
    <property type="entry name" value="ProRS_anticodon_short"/>
</dbReference>
<dbReference type="Pfam" id="PF03129">
    <property type="entry name" value="HGTP_anticodon"/>
    <property type="match status" value="1"/>
</dbReference>
<dbReference type="SUPFAM" id="SSF52954">
    <property type="entry name" value="Class II aaRS ABD-related"/>
    <property type="match status" value="1"/>
</dbReference>
<organism evidence="3">
    <name type="scientific">marine sediment metagenome</name>
    <dbReference type="NCBI Taxonomy" id="412755"/>
    <lineage>
        <taxon>unclassified sequences</taxon>
        <taxon>metagenomes</taxon>
        <taxon>ecological metagenomes</taxon>
    </lineage>
</organism>
<feature type="non-terminal residue" evidence="3">
    <location>
        <position position="1"/>
    </location>
</feature>
<evidence type="ECO:0000313" key="3">
    <source>
        <dbReference type="EMBL" id="GAG31176.1"/>
    </source>
</evidence>
<dbReference type="EMBL" id="BARS01047944">
    <property type="protein sequence ID" value="GAG31176.1"/>
    <property type="molecule type" value="Genomic_DNA"/>
</dbReference>
<feature type="domain" description="Anticodon-binding" evidence="2">
    <location>
        <begin position="99"/>
        <end position="190"/>
    </location>
</feature>
<evidence type="ECO:0000259" key="2">
    <source>
        <dbReference type="Pfam" id="PF03129"/>
    </source>
</evidence>
<protein>
    <recommendedName>
        <fullName evidence="4">Anticodon-binding domain-containing protein</fullName>
    </recommendedName>
</protein>
<evidence type="ECO:0000259" key="1">
    <source>
        <dbReference type="Pfam" id="PF00587"/>
    </source>
</evidence>
<dbReference type="AlphaFoldDB" id="X0Y2N4"/>
<dbReference type="GO" id="GO:0006433">
    <property type="term" value="P:prolyl-tRNA aminoacylation"/>
    <property type="evidence" value="ECO:0007669"/>
    <property type="project" value="TreeGrafter"/>
</dbReference>
<feature type="domain" description="Aminoacyl-tRNA synthetase class II (G/ P/ S/T)" evidence="1">
    <location>
        <begin position="29"/>
        <end position="83"/>
    </location>
</feature>
<accession>X0Y2N4</accession>
<dbReference type="Gene3D" id="3.40.50.800">
    <property type="entry name" value="Anticodon-binding domain"/>
    <property type="match status" value="1"/>
</dbReference>
<dbReference type="GO" id="GO:0004827">
    <property type="term" value="F:proline-tRNA ligase activity"/>
    <property type="evidence" value="ECO:0007669"/>
    <property type="project" value="TreeGrafter"/>
</dbReference>
<dbReference type="CDD" id="cd00861">
    <property type="entry name" value="ProRS_anticodon_short"/>
    <property type="match status" value="1"/>
</dbReference>
<name>X0Y2N4_9ZZZZ</name>
<dbReference type="Pfam" id="PF00587">
    <property type="entry name" value="tRNA-synt_2b"/>
    <property type="match status" value="1"/>
</dbReference>
<proteinExistence type="predicted"/>
<gene>
    <name evidence="3" type="ORF">S01H1_71950</name>
</gene>